<evidence type="ECO:0000313" key="5">
    <source>
        <dbReference type="Proteomes" id="UP000225277"/>
    </source>
</evidence>
<dbReference type="PANTHER" id="PTHR12455">
    <property type="entry name" value="NUCLEOLAR COMPLEX PROTEIN 4"/>
    <property type="match status" value="1"/>
</dbReference>
<dbReference type="GO" id="GO:0032040">
    <property type="term" value="C:small-subunit processome"/>
    <property type="evidence" value="ECO:0007669"/>
    <property type="project" value="TreeGrafter"/>
</dbReference>
<evidence type="ECO:0000256" key="2">
    <source>
        <dbReference type="SAM" id="MobiDB-lite"/>
    </source>
</evidence>
<dbReference type="Pfam" id="PF03914">
    <property type="entry name" value="CBF"/>
    <property type="match status" value="1"/>
</dbReference>
<proteinExistence type="inferred from homology"/>
<comment type="similarity">
    <text evidence="1">Belongs to the CBF/MAK21 family.</text>
</comment>
<name>A0A2D3VR38_9PEZI</name>
<dbReference type="InterPro" id="IPR005612">
    <property type="entry name" value="CCAAT-binding_factor"/>
</dbReference>
<keyword evidence="5" id="KW-1185">Reference proteome</keyword>
<protein>
    <submittedName>
        <fullName evidence="4">Related to NOC4 Nucleolar protein, forms a complex with Nop14p that mediates maturation and nuclear export of 40S ribosomal subunits</fullName>
    </submittedName>
</protein>
<accession>A0A2D3VR38</accession>
<dbReference type="GO" id="GO:0042254">
    <property type="term" value="P:ribosome biogenesis"/>
    <property type="evidence" value="ECO:0007669"/>
    <property type="project" value="InterPro"/>
</dbReference>
<dbReference type="OrthoDB" id="10263185at2759"/>
<dbReference type="AlphaFoldDB" id="A0A2D3VR38"/>
<gene>
    <name evidence="4" type="ORF">RCC_10466</name>
</gene>
<evidence type="ECO:0000256" key="1">
    <source>
        <dbReference type="ARBA" id="ARBA00007797"/>
    </source>
</evidence>
<dbReference type="Proteomes" id="UP000225277">
    <property type="component" value="Unassembled WGS sequence"/>
</dbReference>
<evidence type="ECO:0000259" key="3">
    <source>
        <dbReference type="Pfam" id="PF03914"/>
    </source>
</evidence>
<feature type="domain" description="CCAAT-binding factor" evidence="3">
    <location>
        <begin position="319"/>
        <end position="480"/>
    </location>
</feature>
<dbReference type="STRING" id="112498.A0A2D3VR38"/>
<dbReference type="PANTHER" id="PTHR12455:SF0">
    <property type="entry name" value="NUCLEOLAR COMPLEX PROTEIN 4 HOMOLOG"/>
    <property type="match status" value="1"/>
</dbReference>
<dbReference type="GO" id="GO:0030692">
    <property type="term" value="C:Noc4p-Nop14p complex"/>
    <property type="evidence" value="ECO:0007669"/>
    <property type="project" value="TreeGrafter"/>
</dbReference>
<sequence length="549" mass="61526">MSKTVMEDVTGSKRKRPSDGIPTGDKSRKAPKVSASENMQSQILLLEEQIVTSPKHYENITTLHNLVTNAEKKPKAATVAAVALCRTFCRLIAGEKLAKKTGASQPEVKTIQWLRSALREYVGVVAGWIGSPDAAKENTALTLLMRVAKEEASVGGEQSWRGGSSTFVTVVRALLREDNAESAREEFVDRYVEEHDDVRFFTFAAIKQLLQGTDQCEQYVGNAVALLSQIENVPESEDQLDNWYAEAPAAGKHQLRALSAHRKAAREAWLAVFRSPLSQEHRKVIVNIITRQILPWFTGQVELLTDFLTDSFNSGGAMSLLALSGIFHLMTEKNLDYPDFYTKLYSLLDEDVLHSKYRSRFFRLLHTFMNSSHLPAAMVASFIKRLSRFALQAPPGAIVWIVPWVYNTLKQHPPCTFMLHRSYHPAHAIYASNPNYKEEGMDDSFDMSQTDPMLTGAIDSSLWELETLQSHFHPNVATLAKIMGEQFTKRDYQLEDFLDHSYGSLIEAELGKAMKKTPVVEWDIPKRIVTTDGGLNDIGMLLQSALDCA</sequence>
<feature type="region of interest" description="Disordered" evidence="2">
    <location>
        <begin position="1"/>
        <end position="36"/>
    </location>
</feature>
<reference evidence="4 5" key="1">
    <citation type="submission" date="2016-03" db="EMBL/GenBank/DDBJ databases">
        <authorList>
            <person name="Ploux O."/>
        </authorList>
    </citation>
    <scope>NUCLEOTIDE SEQUENCE [LARGE SCALE GENOMIC DNA]</scope>
    <source>
        <strain evidence="4 5">URUG2</strain>
    </source>
</reference>
<evidence type="ECO:0000313" key="4">
    <source>
        <dbReference type="EMBL" id="CZT24738.1"/>
    </source>
</evidence>
<organism evidence="4 5">
    <name type="scientific">Ramularia collo-cygni</name>
    <dbReference type="NCBI Taxonomy" id="112498"/>
    <lineage>
        <taxon>Eukaryota</taxon>
        <taxon>Fungi</taxon>
        <taxon>Dikarya</taxon>
        <taxon>Ascomycota</taxon>
        <taxon>Pezizomycotina</taxon>
        <taxon>Dothideomycetes</taxon>
        <taxon>Dothideomycetidae</taxon>
        <taxon>Mycosphaerellales</taxon>
        <taxon>Mycosphaerellaceae</taxon>
        <taxon>Ramularia</taxon>
    </lineage>
</organism>
<dbReference type="RefSeq" id="XP_023631462.1">
    <property type="nucleotide sequence ID" value="XM_023775694.1"/>
</dbReference>
<dbReference type="EMBL" id="FJUY01000022">
    <property type="protein sequence ID" value="CZT24738.1"/>
    <property type="molecule type" value="Genomic_DNA"/>
</dbReference>
<dbReference type="GeneID" id="35605508"/>
<dbReference type="InterPro" id="IPR027193">
    <property type="entry name" value="Noc4"/>
</dbReference>